<evidence type="ECO:0000313" key="3">
    <source>
        <dbReference type="Proteomes" id="UP000307173"/>
    </source>
</evidence>
<dbReference type="AlphaFoldDB" id="A0A4T0X7K2"/>
<accession>A0A4T0X7K2</accession>
<feature type="region of interest" description="Disordered" evidence="1">
    <location>
        <begin position="1"/>
        <end position="23"/>
    </location>
</feature>
<dbReference type="Proteomes" id="UP000307173">
    <property type="component" value="Unassembled WGS sequence"/>
</dbReference>
<reference evidence="2 3" key="1">
    <citation type="journal article" date="2019" name="Front. Genet.">
        <title>Whole-Genome Sequencing of the Opportunistic Yeast Pathogen Candida inconspicua Uncovers Its Hybrid Origin.</title>
        <authorList>
            <person name="Mixao V."/>
            <person name="Hansen A.P."/>
            <person name="Saus E."/>
            <person name="Boekhout T."/>
            <person name="Lass-Florl C."/>
            <person name="Gabaldon T."/>
        </authorList>
    </citation>
    <scope>NUCLEOTIDE SEQUENCE [LARGE SCALE GENOMIC DNA]</scope>
    <source>
        <strain evidence="2 3">CBS 180</strain>
    </source>
</reference>
<keyword evidence="3" id="KW-1185">Reference proteome</keyword>
<comment type="caution">
    <text evidence="2">The sequence shown here is derived from an EMBL/GenBank/DDBJ whole genome shotgun (WGS) entry which is preliminary data.</text>
</comment>
<gene>
    <name evidence="2" type="ORF">CANINC_000311</name>
</gene>
<dbReference type="STRING" id="52247.A0A4T0X7K2"/>
<sequence>MDTLRSWERDDDDDDNDDTNGDNIVVDRRLIAVPNESLLDNHQLEVANAFASLGALRVVSVPPPTESLAKALTTSLAEPWTTTPLPKAAGAVVGRVIREELARI</sequence>
<dbReference type="OrthoDB" id="20273at2759"/>
<evidence type="ECO:0008006" key="4">
    <source>
        <dbReference type="Google" id="ProtNLM"/>
    </source>
</evidence>
<dbReference type="EMBL" id="SELW01000049">
    <property type="protein sequence ID" value="TID31067.1"/>
    <property type="molecule type" value="Genomic_DNA"/>
</dbReference>
<name>A0A4T0X7K2_9ASCO</name>
<dbReference type="Gene3D" id="3.40.50.2000">
    <property type="entry name" value="Glycogen Phosphorylase B"/>
    <property type="match status" value="1"/>
</dbReference>
<proteinExistence type="predicted"/>
<organism evidence="2 3">
    <name type="scientific">Pichia inconspicua</name>
    <dbReference type="NCBI Taxonomy" id="52247"/>
    <lineage>
        <taxon>Eukaryota</taxon>
        <taxon>Fungi</taxon>
        <taxon>Dikarya</taxon>
        <taxon>Ascomycota</taxon>
        <taxon>Saccharomycotina</taxon>
        <taxon>Pichiomycetes</taxon>
        <taxon>Pichiales</taxon>
        <taxon>Pichiaceae</taxon>
        <taxon>Pichia</taxon>
    </lineage>
</organism>
<evidence type="ECO:0000256" key="1">
    <source>
        <dbReference type="SAM" id="MobiDB-lite"/>
    </source>
</evidence>
<evidence type="ECO:0000313" key="2">
    <source>
        <dbReference type="EMBL" id="TID31067.1"/>
    </source>
</evidence>
<protein>
    <recommendedName>
        <fullName evidence="4">UDP-N-acetylglucosamine transferase subunit ALG13</fullName>
    </recommendedName>
</protein>
<feature type="compositionally biased region" description="Acidic residues" evidence="1">
    <location>
        <begin position="9"/>
        <end position="20"/>
    </location>
</feature>